<evidence type="ECO:0000313" key="2">
    <source>
        <dbReference type="Proteomes" id="UP000247409"/>
    </source>
</evidence>
<protein>
    <submittedName>
        <fullName evidence="1">Uncharacterized protein</fullName>
    </submittedName>
</protein>
<sequence>MSDEQVSIPTTLLFRPLVLLDGDEDCEQESTIAEQDAGRPSDLYVYNGRLTTLANEAEPIHLVSRSAKSAKQFFCPVCDAVIKVTAKDIYCGKCQWNATQAGIHSVAELLQREADPYPILTERFQQLVKIARGEVEAECAITDGEEPDSGYDPLFSDVRIDELTDKRVQVGRLFKKGEPPRRRLVSPAVEVLDGEAVSAELVLPKLQVDICGADAIVQMHNVRDEDVSVLVCAAGEDDGQALTLGTEVIGEARLHVAQEAIMYERDGGVVELDFWFCYESGEFASNQFGVRVFARFTKNEED</sequence>
<name>A0A2V3IPX4_9FLOR</name>
<dbReference type="OrthoDB" id="10354363at2759"/>
<organism evidence="1 2">
    <name type="scientific">Gracilariopsis chorda</name>
    <dbReference type="NCBI Taxonomy" id="448386"/>
    <lineage>
        <taxon>Eukaryota</taxon>
        <taxon>Rhodophyta</taxon>
        <taxon>Florideophyceae</taxon>
        <taxon>Rhodymeniophycidae</taxon>
        <taxon>Gracilariales</taxon>
        <taxon>Gracilariaceae</taxon>
        <taxon>Gracilariopsis</taxon>
    </lineage>
</organism>
<dbReference type="AlphaFoldDB" id="A0A2V3IPX4"/>
<gene>
    <name evidence="1" type="ORF">BWQ96_06190</name>
</gene>
<comment type="caution">
    <text evidence="1">The sequence shown here is derived from an EMBL/GenBank/DDBJ whole genome shotgun (WGS) entry which is preliminary data.</text>
</comment>
<dbReference type="EMBL" id="NBIV01000102">
    <property type="protein sequence ID" value="PXF44109.1"/>
    <property type="molecule type" value="Genomic_DNA"/>
</dbReference>
<accession>A0A2V3IPX4</accession>
<evidence type="ECO:0000313" key="1">
    <source>
        <dbReference type="EMBL" id="PXF44109.1"/>
    </source>
</evidence>
<keyword evidence="2" id="KW-1185">Reference proteome</keyword>
<dbReference type="Proteomes" id="UP000247409">
    <property type="component" value="Unassembled WGS sequence"/>
</dbReference>
<proteinExistence type="predicted"/>
<reference evidence="1 2" key="1">
    <citation type="journal article" date="2018" name="Mol. Biol. Evol.">
        <title>Analysis of the draft genome of the red seaweed Gracilariopsis chorda provides insights into genome size evolution in Rhodophyta.</title>
        <authorList>
            <person name="Lee J."/>
            <person name="Yang E.C."/>
            <person name="Graf L."/>
            <person name="Yang J.H."/>
            <person name="Qiu H."/>
            <person name="Zel Zion U."/>
            <person name="Chan C.X."/>
            <person name="Stephens T.G."/>
            <person name="Weber A.P.M."/>
            <person name="Boo G.H."/>
            <person name="Boo S.M."/>
            <person name="Kim K.M."/>
            <person name="Shin Y."/>
            <person name="Jung M."/>
            <person name="Lee S.J."/>
            <person name="Yim H.S."/>
            <person name="Lee J.H."/>
            <person name="Bhattacharya D."/>
            <person name="Yoon H.S."/>
        </authorList>
    </citation>
    <scope>NUCLEOTIDE SEQUENCE [LARGE SCALE GENOMIC DNA]</scope>
    <source>
        <strain evidence="1 2">SKKU-2015</strain>
        <tissue evidence="1">Whole body</tissue>
    </source>
</reference>